<dbReference type="AlphaFoldDB" id="A0A4R8QH13"/>
<keyword evidence="3" id="KW-1185">Reference proteome</keyword>
<dbReference type="Proteomes" id="UP000295083">
    <property type="component" value="Unassembled WGS sequence"/>
</dbReference>
<protein>
    <submittedName>
        <fullName evidence="2">Penicillin-binding protein 4</fullName>
    </submittedName>
</protein>
<name>A0A4R8QH13_9PEZI</name>
<sequence>MSVTKSITAVLVLRAIDKGLFNLDSKVPDFLFAYGCFGKQRTTTRQLLAHTAGCFPGFLPPGLGTEEVENLETFVDAVCQLPPTFAPGSRCAYCPFAGYAVLGRVLVLADPGKRSYAQIHTDDLPQHEPRFRTRGQRDRKRASEFLHAWRLCPRRGTLPYRRPHGFFHVFVCCRRWFSNVCGLWIPF</sequence>
<dbReference type="InterPro" id="IPR001466">
    <property type="entry name" value="Beta-lactam-related"/>
</dbReference>
<dbReference type="EMBL" id="QAPG01000068">
    <property type="protein sequence ID" value="TDZ33253.1"/>
    <property type="molecule type" value="Genomic_DNA"/>
</dbReference>
<evidence type="ECO:0000259" key="1">
    <source>
        <dbReference type="Pfam" id="PF00144"/>
    </source>
</evidence>
<feature type="domain" description="Beta-lactamase-related" evidence="1">
    <location>
        <begin position="1"/>
        <end position="122"/>
    </location>
</feature>
<comment type="caution">
    <text evidence="2">The sequence shown here is derived from an EMBL/GenBank/DDBJ whole genome shotgun (WGS) entry which is preliminary data.</text>
</comment>
<evidence type="ECO:0000313" key="3">
    <source>
        <dbReference type="Proteomes" id="UP000295083"/>
    </source>
</evidence>
<dbReference type="InterPro" id="IPR050789">
    <property type="entry name" value="Diverse_Enzym_Activities"/>
</dbReference>
<accession>A0A4R8QH13</accession>
<gene>
    <name evidence="2" type="primary">pbp-1</name>
    <name evidence="2" type="ORF">C8035_v011721</name>
</gene>
<dbReference type="Gene3D" id="3.40.710.10">
    <property type="entry name" value="DD-peptidase/beta-lactamase superfamily"/>
    <property type="match status" value="1"/>
</dbReference>
<dbReference type="Pfam" id="PF00144">
    <property type="entry name" value="Beta-lactamase"/>
    <property type="match status" value="1"/>
</dbReference>
<proteinExistence type="predicted"/>
<organism evidence="2 3">
    <name type="scientific">Colletotrichum spinosum</name>
    <dbReference type="NCBI Taxonomy" id="1347390"/>
    <lineage>
        <taxon>Eukaryota</taxon>
        <taxon>Fungi</taxon>
        <taxon>Dikarya</taxon>
        <taxon>Ascomycota</taxon>
        <taxon>Pezizomycotina</taxon>
        <taxon>Sordariomycetes</taxon>
        <taxon>Hypocreomycetidae</taxon>
        <taxon>Glomerellales</taxon>
        <taxon>Glomerellaceae</taxon>
        <taxon>Colletotrichum</taxon>
        <taxon>Colletotrichum orbiculare species complex</taxon>
    </lineage>
</organism>
<dbReference type="PANTHER" id="PTHR43283">
    <property type="entry name" value="BETA-LACTAMASE-RELATED"/>
    <property type="match status" value="1"/>
</dbReference>
<dbReference type="InterPro" id="IPR012338">
    <property type="entry name" value="Beta-lactam/transpept-like"/>
</dbReference>
<dbReference type="SUPFAM" id="SSF56601">
    <property type="entry name" value="beta-lactamase/transpeptidase-like"/>
    <property type="match status" value="1"/>
</dbReference>
<evidence type="ECO:0000313" key="2">
    <source>
        <dbReference type="EMBL" id="TDZ33253.1"/>
    </source>
</evidence>
<reference evidence="2 3" key="1">
    <citation type="submission" date="2018-11" db="EMBL/GenBank/DDBJ databases">
        <title>Genome sequence and assembly of Colletotrichum spinosum.</title>
        <authorList>
            <person name="Gan P."/>
            <person name="Shirasu K."/>
        </authorList>
    </citation>
    <scope>NUCLEOTIDE SEQUENCE [LARGE SCALE GENOMIC DNA]</scope>
    <source>
        <strain evidence="2 3">CBS 515.97</strain>
    </source>
</reference>